<protein>
    <submittedName>
        <fullName evidence="3">Alpha/beta hydrolase</fullName>
    </submittedName>
</protein>
<dbReference type="AlphaFoldDB" id="A0A2W5NGS8"/>
<dbReference type="InterPro" id="IPR051044">
    <property type="entry name" value="MAG_DAG_Lipase"/>
</dbReference>
<evidence type="ECO:0000313" key="3">
    <source>
        <dbReference type="EMBL" id="PZQ52274.1"/>
    </source>
</evidence>
<sequence>MRDHRLLDDLPGPARGAAQSHGRLHDRQAPDRGRHGARDADGLAPVLTAVAAPFHADVAEAPPGAEPLWLTAEDGTRLRAVLWPGGTRGTAVVFPGRTEYVEKYGRVVGRLRDLGLGVAVIDWRGQGLSDRHPAWPHCGHVEDFRAYQSDAAALLDHPALAGAPRPLLLLCHSMGGAIGLRTLAERPGIAAAIFSAPMWGIELPRASRAMIGPLTAAARLLGLGPRPMPGATRRGESGFGANRLTSDPAAFARAARQLVAHPDLALGPPSMQWTRAAFHEMARLARQPMPGLPLLGFVGSEESVVSPAAITARFAAAPDATLVTCAGARHEILMESPAVQALVWARIATFLDRVAPG</sequence>
<feature type="region of interest" description="Disordered" evidence="1">
    <location>
        <begin position="1"/>
        <end position="39"/>
    </location>
</feature>
<dbReference type="SUPFAM" id="SSF53474">
    <property type="entry name" value="alpha/beta-Hydrolases"/>
    <property type="match status" value="1"/>
</dbReference>
<feature type="compositionally biased region" description="Basic and acidic residues" evidence="1">
    <location>
        <begin position="23"/>
        <end position="39"/>
    </location>
</feature>
<accession>A0A2W5NGS8</accession>
<dbReference type="GO" id="GO:0016787">
    <property type="term" value="F:hydrolase activity"/>
    <property type="evidence" value="ECO:0007669"/>
    <property type="project" value="UniProtKB-KW"/>
</dbReference>
<evidence type="ECO:0000259" key="2">
    <source>
        <dbReference type="Pfam" id="PF12146"/>
    </source>
</evidence>
<evidence type="ECO:0000256" key="1">
    <source>
        <dbReference type="SAM" id="MobiDB-lite"/>
    </source>
</evidence>
<gene>
    <name evidence="3" type="ORF">DI556_01020</name>
</gene>
<comment type="caution">
    <text evidence="3">The sequence shown here is derived from an EMBL/GenBank/DDBJ whole genome shotgun (WGS) entry which is preliminary data.</text>
</comment>
<dbReference type="Proteomes" id="UP000249185">
    <property type="component" value="Unassembled WGS sequence"/>
</dbReference>
<dbReference type="PANTHER" id="PTHR11614">
    <property type="entry name" value="PHOSPHOLIPASE-RELATED"/>
    <property type="match status" value="1"/>
</dbReference>
<keyword evidence="3" id="KW-0378">Hydrolase</keyword>
<evidence type="ECO:0000313" key="4">
    <source>
        <dbReference type="Proteomes" id="UP000249185"/>
    </source>
</evidence>
<dbReference type="InterPro" id="IPR022742">
    <property type="entry name" value="Hydrolase_4"/>
</dbReference>
<organism evidence="3 4">
    <name type="scientific">Rhodovulum sulfidophilum</name>
    <name type="common">Rhodobacter sulfidophilus</name>
    <dbReference type="NCBI Taxonomy" id="35806"/>
    <lineage>
        <taxon>Bacteria</taxon>
        <taxon>Pseudomonadati</taxon>
        <taxon>Pseudomonadota</taxon>
        <taxon>Alphaproteobacteria</taxon>
        <taxon>Rhodobacterales</taxon>
        <taxon>Paracoccaceae</taxon>
        <taxon>Rhodovulum</taxon>
    </lineage>
</organism>
<dbReference type="EMBL" id="QFPW01000001">
    <property type="protein sequence ID" value="PZQ52274.1"/>
    <property type="molecule type" value="Genomic_DNA"/>
</dbReference>
<name>A0A2W5NGS8_RHOSU</name>
<dbReference type="Pfam" id="PF12146">
    <property type="entry name" value="Hydrolase_4"/>
    <property type="match status" value="1"/>
</dbReference>
<dbReference type="Gene3D" id="3.40.50.1820">
    <property type="entry name" value="alpha/beta hydrolase"/>
    <property type="match status" value="1"/>
</dbReference>
<reference evidence="3 4" key="1">
    <citation type="submission" date="2017-08" db="EMBL/GenBank/DDBJ databases">
        <title>Infants hospitalized years apart are colonized by the same room-sourced microbial strains.</title>
        <authorList>
            <person name="Brooks B."/>
            <person name="Olm M.R."/>
            <person name="Firek B.A."/>
            <person name="Baker R."/>
            <person name="Thomas B.C."/>
            <person name="Morowitz M.J."/>
            <person name="Banfield J.F."/>
        </authorList>
    </citation>
    <scope>NUCLEOTIDE SEQUENCE [LARGE SCALE GENOMIC DNA]</scope>
    <source>
        <strain evidence="3">S2_005_002_R2_34</strain>
    </source>
</reference>
<feature type="domain" description="Serine aminopeptidase S33" evidence="2">
    <location>
        <begin position="87"/>
        <end position="336"/>
    </location>
</feature>
<proteinExistence type="predicted"/>
<dbReference type="InterPro" id="IPR029058">
    <property type="entry name" value="AB_hydrolase_fold"/>
</dbReference>